<dbReference type="RefSeq" id="WP_260560504.1">
    <property type="nucleotide sequence ID" value="NZ_BAABEC010000027.1"/>
</dbReference>
<dbReference type="Proteomes" id="UP001060261">
    <property type="component" value="Chromosome"/>
</dbReference>
<keyword evidence="3" id="KW-1185">Reference proteome</keyword>
<feature type="transmembrane region" description="Helical" evidence="1">
    <location>
        <begin position="7"/>
        <end position="30"/>
    </location>
</feature>
<keyword evidence="1" id="KW-0812">Transmembrane</keyword>
<organism evidence="2 3">
    <name type="scientific">Deinococcus rubellus</name>
    <dbReference type="NCBI Taxonomy" id="1889240"/>
    <lineage>
        <taxon>Bacteria</taxon>
        <taxon>Thermotogati</taxon>
        <taxon>Deinococcota</taxon>
        <taxon>Deinococci</taxon>
        <taxon>Deinococcales</taxon>
        <taxon>Deinococcaceae</taxon>
        <taxon>Deinococcus</taxon>
    </lineage>
</organism>
<evidence type="ECO:0000313" key="3">
    <source>
        <dbReference type="Proteomes" id="UP001060261"/>
    </source>
</evidence>
<name>A0ABY5YGJ9_9DEIO</name>
<proteinExistence type="predicted"/>
<accession>A0ABY5YGJ9</accession>
<sequence length="316" mass="33509">MKRSTAGLTIIELLVVMVILLLILGIILGFTTSSLSLFRADQARNGAEGNARSTFDVLGADIQQTGERLTSDFPALTITQDANGNAVLTLRRGLADGPLPLCAQTAGSIYVNGNVPVGYNTLFTGGISQLPSACTTTLQDVSTWSTAAGAVGFVIDMSNMRYDYLTLLSPAIITTGTIQTVNAVSSPSSVYDPRKVTVGAADKDIRVYLLENRVYSVSNGQLMLSQNTATAQPATPNVVSFKITPYLKPSTGVTKTTPAIATTLPFPPSPNPSNLNWKALAFLDVNLTVKDTSGSKTVTRTFNERLTPRNANSADR</sequence>
<keyword evidence="1" id="KW-0472">Membrane</keyword>
<gene>
    <name evidence="2" type="ORF">N0D28_00690</name>
</gene>
<keyword evidence="1" id="KW-1133">Transmembrane helix</keyword>
<reference evidence="2" key="1">
    <citation type="submission" date="2022-09" db="EMBL/GenBank/DDBJ databases">
        <title>genome sequence of Deinococcus rubellus.</title>
        <authorList>
            <person name="Srinivasan S."/>
        </authorList>
    </citation>
    <scope>NUCLEOTIDE SEQUENCE</scope>
    <source>
        <strain evidence="2">Ant6</strain>
    </source>
</reference>
<evidence type="ECO:0008006" key="4">
    <source>
        <dbReference type="Google" id="ProtNLM"/>
    </source>
</evidence>
<protein>
    <recommendedName>
        <fullName evidence="4">Prepilin-type N-terminal cleavage/methylation domain-containing protein</fullName>
    </recommendedName>
</protein>
<dbReference type="EMBL" id="CP104213">
    <property type="protein sequence ID" value="UWX64229.1"/>
    <property type="molecule type" value="Genomic_DNA"/>
</dbReference>
<evidence type="ECO:0000313" key="2">
    <source>
        <dbReference type="EMBL" id="UWX64229.1"/>
    </source>
</evidence>
<evidence type="ECO:0000256" key="1">
    <source>
        <dbReference type="SAM" id="Phobius"/>
    </source>
</evidence>